<dbReference type="SUPFAM" id="SSF51004">
    <property type="entry name" value="C-terminal (heme d1) domain of cytochrome cd1-nitrite reductase"/>
    <property type="match status" value="1"/>
</dbReference>
<dbReference type="PANTHER" id="PTHR47197:SF3">
    <property type="entry name" value="DIHYDRO-HEME D1 DEHYDROGENASE"/>
    <property type="match status" value="1"/>
</dbReference>
<reference evidence="2 3" key="1">
    <citation type="journal article" date="2019" name="Int. J. Syst. Evol. Microbiol.">
        <title>The Global Catalogue of Microorganisms (GCM) 10K type strain sequencing project: providing services to taxonomists for standard genome sequencing and annotation.</title>
        <authorList>
            <consortium name="The Broad Institute Genomics Platform"/>
            <consortium name="The Broad Institute Genome Sequencing Center for Infectious Disease"/>
            <person name="Wu L."/>
            <person name="Ma J."/>
        </authorList>
    </citation>
    <scope>NUCLEOTIDE SEQUENCE [LARGE SCALE GENOMIC DNA]</scope>
    <source>
        <strain evidence="2 3">JCM 15421</strain>
    </source>
</reference>
<protein>
    <recommendedName>
        <fullName evidence="4">YncE family protein</fullName>
    </recommendedName>
</protein>
<dbReference type="InterPro" id="IPR011048">
    <property type="entry name" value="Haem_d1_sf"/>
</dbReference>
<evidence type="ECO:0000313" key="2">
    <source>
        <dbReference type="EMBL" id="GAA0724028.1"/>
    </source>
</evidence>
<evidence type="ECO:0000256" key="1">
    <source>
        <dbReference type="SAM" id="SignalP"/>
    </source>
</evidence>
<proteinExistence type="predicted"/>
<evidence type="ECO:0000313" key="3">
    <source>
        <dbReference type="Proteomes" id="UP001501523"/>
    </source>
</evidence>
<feature type="chain" id="PRO_5045042984" description="YncE family protein" evidence="1">
    <location>
        <begin position="24"/>
        <end position="349"/>
    </location>
</feature>
<dbReference type="PROSITE" id="PS51257">
    <property type="entry name" value="PROKAR_LIPOPROTEIN"/>
    <property type="match status" value="1"/>
</dbReference>
<dbReference type="InterPro" id="IPR051200">
    <property type="entry name" value="Host-pathogen_enzymatic-act"/>
</dbReference>
<dbReference type="Proteomes" id="UP001501523">
    <property type="component" value="Unassembled WGS sequence"/>
</dbReference>
<comment type="caution">
    <text evidence="2">The sequence shown here is derived from an EMBL/GenBank/DDBJ whole genome shotgun (WGS) entry which is preliminary data.</text>
</comment>
<evidence type="ECO:0008006" key="4">
    <source>
        <dbReference type="Google" id="ProtNLM"/>
    </source>
</evidence>
<sequence>MSKTLCFIGTCLAVACAMSVASAKDAAAPAYAVSAHWNVGGPGGWDYLAVDEAGQRLFVTRGDRVAVLDLANGKSLGQVGPTNGVHGVALAPSLGKGYASNGKGDSVTVFDLKTLATTATIAIEGHNPDAIVFDAPTARVLTFNGRSHDATVIDAKTERPIATIALSGRPEFAVSDGNGRLYLNIEDRGELTAIDTKSAKVIATWPLKDCEEPSGLALDAEHGRLFSVCQNDHMIVTDARTGHHVASVAIGKGPDAVAFDAERHLVFSSNGDDGTLTIVRQQSADRYEVLANLPTQHSARTLALDPRSHRVFLAAAEFEPLPEKHEPHQRPAMKADTFAVLVVGPAGTP</sequence>
<dbReference type="PANTHER" id="PTHR47197">
    <property type="entry name" value="PROTEIN NIRF"/>
    <property type="match status" value="1"/>
</dbReference>
<organism evidence="2 3">
    <name type="scientific">Dokdonella soli</name>
    <dbReference type="NCBI Taxonomy" id="529810"/>
    <lineage>
        <taxon>Bacteria</taxon>
        <taxon>Pseudomonadati</taxon>
        <taxon>Pseudomonadota</taxon>
        <taxon>Gammaproteobacteria</taxon>
        <taxon>Lysobacterales</taxon>
        <taxon>Rhodanobacteraceae</taxon>
        <taxon>Dokdonella</taxon>
    </lineage>
</organism>
<gene>
    <name evidence="2" type="ORF">GCM10009105_36470</name>
</gene>
<name>A0ABN1IYM9_9GAMM</name>
<dbReference type="Gene3D" id="2.130.10.10">
    <property type="entry name" value="YVTN repeat-like/Quinoprotein amine dehydrogenase"/>
    <property type="match status" value="2"/>
</dbReference>
<keyword evidence="1" id="KW-0732">Signal</keyword>
<feature type="signal peptide" evidence="1">
    <location>
        <begin position="1"/>
        <end position="23"/>
    </location>
</feature>
<dbReference type="RefSeq" id="WP_343793874.1">
    <property type="nucleotide sequence ID" value="NZ_BAAAEU010000027.1"/>
</dbReference>
<dbReference type="EMBL" id="BAAAEU010000027">
    <property type="protein sequence ID" value="GAA0724028.1"/>
    <property type="molecule type" value="Genomic_DNA"/>
</dbReference>
<dbReference type="InterPro" id="IPR015943">
    <property type="entry name" value="WD40/YVTN_repeat-like_dom_sf"/>
</dbReference>
<keyword evidence="3" id="KW-1185">Reference proteome</keyword>
<accession>A0ABN1IYM9</accession>